<feature type="binding site" evidence="10">
    <location>
        <position position="443"/>
    </location>
    <ligand>
        <name>L-glutamate</name>
        <dbReference type="ChEBI" id="CHEBI:29985"/>
    </ligand>
</feature>
<sequence length="584" mass="62840">MDSFYRSFSGLISIALLVGLSPLSQAASRADPEPATGLQSRVEAVAAEQVLVVTAHPEATRIGYQILKGGGSAADAAVAVQAALTMVEPQSSGIGGGAFLLHWDAAEQRLQAFDGRETAPAQADGELFIGADGKPMAWRDALVGGRSVGVPGVLRMLELVQQQHGKLQWPQLFDEPITLAEQGFEVTPRLHQMLVDEINPGIKRYPQARDYFYPGGEPLAVGTRLQNPSLAKVLSQIASEGADYLYQGEMADKLVERVRSAEDNPGRLSQRDLADYRAKERVPLCRAFLEYRVCGMPPPTSGGATVLQILGILEGFELAGMEPGGAEFAHLMTQASRLAYADRGRYLADSDFVPVPLPQLLDPAYLKARAGLIDPDQDMGKADAGEFDGVSYIDGGSPELPSTTHFVIVDQDGNAVSMTSSIEMAFGSTLMVDGFLLNNQLTDFSFVAERDGRAVANRVEPGKRPRSSMSPMMVFDQDDRLILLGGSPGGSRIINYVAQMLLGSLVWQLPIEQAVAMPHISNRNGTTELEQGTAAVDLQSALEQRGHKIKVRDMNSGIHAIVRGEDGRWYGAADPRREGLALGE</sequence>
<feature type="binding site" evidence="10">
    <location>
        <begin position="467"/>
        <end position="468"/>
    </location>
    <ligand>
        <name>L-glutamate</name>
        <dbReference type="ChEBI" id="CHEBI:29985"/>
    </ligand>
</feature>
<dbReference type="PANTHER" id="PTHR43199:SF1">
    <property type="entry name" value="GLUTATHIONE HYDROLASE PROENZYME"/>
    <property type="match status" value="1"/>
</dbReference>
<dbReference type="InterPro" id="IPR000101">
    <property type="entry name" value="GGT_peptidase"/>
</dbReference>
<dbReference type="NCBIfam" id="TIGR00066">
    <property type="entry name" value="g_glut_trans"/>
    <property type="match status" value="1"/>
</dbReference>
<dbReference type="GO" id="GO:0006751">
    <property type="term" value="P:glutathione catabolic process"/>
    <property type="evidence" value="ECO:0007669"/>
    <property type="project" value="UniProtKB-UniRule"/>
</dbReference>
<keyword evidence="14" id="KW-1185">Reference proteome</keyword>
<keyword evidence="11" id="KW-0317">Glutathione biosynthesis</keyword>
<comment type="caution">
    <text evidence="13">The sequence shown here is derived from an EMBL/GenBank/DDBJ whole genome shotgun (WGS) entry which is preliminary data.</text>
</comment>
<evidence type="ECO:0000256" key="6">
    <source>
        <dbReference type="ARBA" id="ARBA00023145"/>
    </source>
</evidence>
<evidence type="ECO:0000256" key="2">
    <source>
        <dbReference type="ARBA" id="ARBA00001089"/>
    </source>
</evidence>
<dbReference type="InterPro" id="IPR043138">
    <property type="entry name" value="GGT_lsub"/>
</dbReference>
<evidence type="ECO:0000313" key="14">
    <source>
        <dbReference type="Proteomes" id="UP000253769"/>
    </source>
</evidence>
<protein>
    <recommendedName>
        <fullName evidence="11">Glutathione hydrolase proenzyme</fullName>
        <ecNumber evidence="11">2.3.2.2</ecNumber>
        <ecNumber evidence="11">3.4.19.13</ecNumber>
    </recommendedName>
    <component>
        <recommendedName>
            <fullName evidence="11">Glutathione hydrolase large chain</fullName>
        </recommendedName>
    </component>
    <component>
        <recommendedName>
            <fullName evidence="11">Glutathione hydrolase small chain</fullName>
        </recommendedName>
    </component>
</protein>
<dbReference type="EC" id="2.3.2.2" evidence="11"/>
<keyword evidence="12" id="KW-0732">Signal</keyword>
<dbReference type="Pfam" id="PF01019">
    <property type="entry name" value="G_glu_transpept"/>
    <property type="match status" value="1"/>
</dbReference>
<feature type="binding site" evidence="10">
    <location>
        <position position="116"/>
    </location>
    <ligand>
        <name>L-glutamate</name>
        <dbReference type="ChEBI" id="CHEBI:29985"/>
    </ligand>
</feature>
<comment type="catalytic activity">
    <reaction evidence="2 11">
        <text>glutathione + H2O = L-cysteinylglycine + L-glutamate</text>
        <dbReference type="Rhea" id="RHEA:28807"/>
        <dbReference type="ChEBI" id="CHEBI:15377"/>
        <dbReference type="ChEBI" id="CHEBI:29985"/>
        <dbReference type="ChEBI" id="CHEBI:57925"/>
        <dbReference type="ChEBI" id="CHEBI:61694"/>
        <dbReference type="EC" id="3.4.19.13"/>
    </reaction>
</comment>
<dbReference type="GO" id="GO:0103068">
    <property type="term" value="F:leukotriene C4 gamma-glutamyl transferase activity"/>
    <property type="evidence" value="ECO:0007669"/>
    <property type="project" value="UniProtKB-EC"/>
</dbReference>
<dbReference type="RefSeq" id="WP_114696619.1">
    <property type="nucleotide sequence ID" value="NZ_QQOH01000004.1"/>
</dbReference>
<keyword evidence="7 11" id="KW-0012">Acyltransferase</keyword>
<dbReference type="InterPro" id="IPR043137">
    <property type="entry name" value="GGT_ssub_C"/>
</dbReference>
<accession>A0A369WAF5</accession>
<keyword evidence="4 11" id="KW-0808">Transferase</keyword>
<comment type="PTM">
    <text evidence="11">Cleaved by autocatalysis into a large and a small subunit.</text>
</comment>
<dbReference type="InterPro" id="IPR051792">
    <property type="entry name" value="GGT_bact"/>
</dbReference>
<feature type="active site" description="Nucleophile" evidence="9">
    <location>
        <position position="403"/>
    </location>
</feature>
<gene>
    <name evidence="13" type="primary">ggt</name>
    <name evidence="13" type="ORF">DV711_15455</name>
</gene>
<dbReference type="EMBL" id="QQOH01000004">
    <property type="protein sequence ID" value="RDE19000.1"/>
    <property type="molecule type" value="Genomic_DNA"/>
</dbReference>
<evidence type="ECO:0000256" key="12">
    <source>
        <dbReference type="SAM" id="SignalP"/>
    </source>
</evidence>
<evidence type="ECO:0000313" key="13">
    <source>
        <dbReference type="EMBL" id="RDE19000.1"/>
    </source>
</evidence>
<dbReference type="InterPro" id="IPR029055">
    <property type="entry name" value="Ntn_hydrolases_N"/>
</dbReference>
<proteinExistence type="inferred from homology"/>
<evidence type="ECO:0000256" key="10">
    <source>
        <dbReference type="PIRSR" id="PIRSR600101-2"/>
    </source>
</evidence>
<evidence type="ECO:0000256" key="5">
    <source>
        <dbReference type="ARBA" id="ARBA00022801"/>
    </source>
</evidence>
<evidence type="ECO:0000256" key="1">
    <source>
        <dbReference type="ARBA" id="ARBA00001049"/>
    </source>
</evidence>
<evidence type="ECO:0000256" key="7">
    <source>
        <dbReference type="ARBA" id="ARBA00023315"/>
    </source>
</evidence>
<evidence type="ECO:0000256" key="11">
    <source>
        <dbReference type="RuleBase" id="RU368036"/>
    </source>
</evidence>
<comment type="catalytic activity">
    <reaction evidence="1 11">
        <text>an S-substituted glutathione + H2O = an S-substituted L-cysteinylglycine + L-glutamate</text>
        <dbReference type="Rhea" id="RHEA:59468"/>
        <dbReference type="ChEBI" id="CHEBI:15377"/>
        <dbReference type="ChEBI" id="CHEBI:29985"/>
        <dbReference type="ChEBI" id="CHEBI:90779"/>
        <dbReference type="ChEBI" id="CHEBI:143103"/>
        <dbReference type="EC" id="3.4.19.13"/>
    </reaction>
</comment>
<dbReference type="Proteomes" id="UP000253769">
    <property type="component" value="Unassembled WGS sequence"/>
</dbReference>
<dbReference type="Gene3D" id="1.10.246.130">
    <property type="match status" value="1"/>
</dbReference>
<dbReference type="UniPathway" id="UPA00204"/>
<dbReference type="GO" id="GO:0036374">
    <property type="term" value="F:glutathione hydrolase activity"/>
    <property type="evidence" value="ECO:0007669"/>
    <property type="project" value="UniProtKB-UniRule"/>
</dbReference>
<feature type="binding site" evidence="10">
    <location>
        <position position="490"/>
    </location>
    <ligand>
        <name>L-glutamate</name>
        <dbReference type="ChEBI" id="CHEBI:29985"/>
    </ligand>
</feature>
<keyword evidence="6 11" id="KW-0865">Zymogen</keyword>
<dbReference type="EC" id="3.4.19.13" evidence="11"/>
<comment type="pathway">
    <text evidence="11">Sulfur metabolism; glutathione metabolism.</text>
</comment>
<dbReference type="GO" id="GO:0006750">
    <property type="term" value="P:glutathione biosynthetic process"/>
    <property type="evidence" value="ECO:0007669"/>
    <property type="project" value="UniProtKB-KW"/>
</dbReference>
<reference evidence="13 14" key="1">
    <citation type="submission" date="2018-07" db="EMBL/GenBank/DDBJ databases">
        <title>Motiliproteus coralliicola sp. nov., a bacterium isolated from Coral.</title>
        <authorList>
            <person name="Wang G."/>
        </authorList>
    </citation>
    <scope>NUCLEOTIDE SEQUENCE [LARGE SCALE GENOMIC DNA]</scope>
    <source>
        <strain evidence="13 14">C34</strain>
    </source>
</reference>
<comment type="catalytic activity">
    <reaction evidence="8 11">
        <text>an N-terminal (5-L-glutamyl)-[peptide] + an alpha-amino acid = 5-L-glutamyl amino acid + an N-terminal L-alpha-aminoacyl-[peptide]</text>
        <dbReference type="Rhea" id="RHEA:23904"/>
        <dbReference type="Rhea" id="RHEA-COMP:9780"/>
        <dbReference type="Rhea" id="RHEA-COMP:9795"/>
        <dbReference type="ChEBI" id="CHEBI:77644"/>
        <dbReference type="ChEBI" id="CHEBI:78597"/>
        <dbReference type="ChEBI" id="CHEBI:78599"/>
        <dbReference type="ChEBI" id="CHEBI:78608"/>
        <dbReference type="EC" id="2.3.2.2"/>
    </reaction>
</comment>
<feature type="signal peptide" evidence="12">
    <location>
        <begin position="1"/>
        <end position="26"/>
    </location>
</feature>
<dbReference type="PRINTS" id="PR01210">
    <property type="entry name" value="GGTRANSPTASE"/>
</dbReference>
<keyword evidence="5 11" id="KW-0378">Hydrolase</keyword>
<dbReference type="SUPFAM" id="SSF56235">
    <property type="entry name" value="N-terminal nucleophile aminohydrolases (Ntn hydrolases)"/>
    <property type="match status" value="1"/>
</dbReference>
<dbReference type="AlphaFoldDB" id="A0A369WAF5"/>
<evidence type="ECO:0000256" key="8">
    <source>
        <dbReference type="ARBA" id="ARBA00047417"/>
    </source>
</evidence>
<dbReference type="Gene3D" id="3.60.20.40">
    <property type="match status" value="1"/>
</dbReference>
<evidence type="ECO:0000256" key="4">
    <source>
        <dbReference type="ARBA" id="ARBA00022679"/>
    </source>
</evidence>
<comment type="subunit">
    <text evidence="11">This enzyme consists of two polypeptide chains, which are synthesized in precursor form from a single polypeptide.</text>
</comment>
<name>A0A369WAF5_9GAMM</name>
<evidence type="ECO:0000256" key="9">
    <source>
        <dbReference type="PIRSR" id="PIRSR600101-1"/>
    </source>
</evidence>
<dbReference type="PANTHER" id="PTHR43199">
    <property type="entry name" value="GLUTATHIONE HYDROLASE"/>
    <property type="match status" value="1"/>
</dbReference>
<feature type="chain" id="PRO_5016844487" description="Glutathione hydrolase proenzyme" evidence="12">
    <location>
        <begin position="27"/>
        <end position="584"/>
    </location>
</feature>
<organism evidence="13 14">
    <name type="scientific">Motiliproteus coralliicola</name>
    <dbReference type="NCBI Taxonomy" id="2283196"/>
    <lineage>
        <taxon>Bacteria</taxon>
        <taxon>Pseudomonadati</taxon>
        <taxon>Pseudomonadota</taxon>
        <taxon>Gammaproteobacteria</taxon>
        <taxon>Oceanospirillales</taxon>
        <taxon>Oceanospirillaceae</taxon>
        <taxon>Motiliproteus</taxon>
    </lineage>
</organism>
<comment type="similarity">
    <text evidence="3 11">Belongs to the gamma-glutamyltransferase family.</text>
</comment>
<evidence type="ECO:0000256" key="3">
    <source>
        <dbReference type="ARBA" id="ARBA00009381"/>
    </source>
</evidence>
<dbReference type="OrthoDB" id="5297205at2"/>